<evidence type="ECO:0000313" key="1">
    <source>
        <dbReference type="EMBL" id="CDY28435.1"/>
    </source>
</evidence>
<dbReference type="EMBL" id="LK032220">
    <property type="protein sequence ID" value="CDY28435.1"/>
    <property type="molecule type" value="Genomic_DNA"/>
</dbReference>
<reference evidence="1 2" key="1">
    <citation type="journal article" date="2014" name="Science">
        <title>Plant genetics. Early allopolyploid evolution in the post-Neolithic Brassica napus oilseed genome.</title>
        <authorList>
            <person name="Chalhoub B."/>
            <person name="Denoeud F."/>
            <person name="Liu S."/>
            <person name="Parkin I.A."/>
            <person name="Tang H."/>
            <person name="Wang X."/>
            <person name="Chiquet J."/>
            <person name="Belcram H."/>
            <person name="Tong C."/>
            <person name="Samans B."/>
            <person name="Correa M."/>
            <person name="Da Silva C."/>
            <person name="Just J."/>
            <person name="Falentin C."/>
            <person name="Koh C.S."/>
            <person name="Le Clainche I."/>
            <person name="Bernard M."/>
            <person name="Bento P."/>
            <person name="Noel B."/>
            <person name="Labadie K."/>
            <person name="Alberti A."/>
            <person name="Charles M."/>
            <person name="Arnaud D."/>
            <person name="Guo H."/>
            <person name="Daviaud C."/>
            <person name="Alamery S."/>
            <person name="Jabbari K."/>
            <person name="Zhao M."/>
            <person name="Edger P.P."/>
            <person name="Chelaifa H."/>
            <person name="Tack D."/>
            <person name="Lassalle G."/>
            <person name="Mestiri I."/>
            <person name="Schnel N."/>
            <person name="Le Paslier M.C."/>
            <person name="Fan G."/>
            <person name="Renault V."/>
            <person name="Bayer P.E."/>
            <person name="Golicz A.A."/>
            <person name="Manoli S."/>
            <person name="Lee T.H."/>
            <person name="Thi V.H."/>
            <person name="Chalabi S."/>
            <person name="Hu Q."/>
            <person name="Fan C."/>
            <person name="Tollenaere R."/>
            <person name="Lu Y."/>
            <person name="Battail C."/>
            <person name="Shen J."/>
            <person name="Sidebottom C.H."/>
            <person name="Wang X."/>
            <person name="Canaguier A."/>
            <person name="Chauveau A."/>
            <person name="Berard A."/>
            <person name="Deniot G."/>
            <person name="Guan M."/>
            <person name="Liu Z."/>
            <person name="Sun F."/>
            <person name="Lim Y.P."/>
            <person name="Lyons E."/>
            <person name="Town C.D."/>
            <person name="Bancroft I."/>
            <person name="Wang X."/>
            <person name="Meng J."/>
            <person name="Ma J."/>
            <person name="Pires J.C."/>
            <person name="King G.J."/>
            <person name="Brunel D."/>
            <person name="Delourme R."/>
            <person name="Renard M."/>
            <person name="Aury J.M."/>
            <person name="Adams K.L."/>
            <person name="Batley J."/>
            <person name="Snowdon R.J."/>
            <person name="Tost J."/>
            <person name="Edwards D."/>
            <person name="Zhou Y."/>
            <person name="Hua W."/>
            <person name="Sharpe A.G."/>
            <person name="Paterson A.H."/>
            <person name="Guan C."/>
            <person name="Wincker P."/>
        </authorList>
    </citation>
    <scope>NUCLEOTIDE SEQUENCE [LARGE SCALE GENOMIC DNA]</scope>
    <source>
        <strain evidence="2">cv. Darmor-bzh</strain>
    </source>
</reference>
<accession>A0A078GPD8</accession>
<protein>
    <submittedName>
        <fullName evidence="1">BnaC07g12630D protein</fullName>
    </submittedName>
</protein>
<name>A0A078GPD8_BRANA</name>
<sequence length="34" mass="4047">MLKDSHYFIFVIFDYLTRRGLTEKKKLKSAIGVQ</sequence>
<keyword evidence="2" id="KW-1185">Reference proteome</keyword>
<dbReference type="Proteomes" id="UP000028999">
    <property type="component" value="Unassembled WGS sequence"/>
</dbReference>
<proteinExistence type="predicted"/>
<gene>
    <name evidence="1" type="primary">BnaC07g12630D</name>
    <name evidence="1" type="ORF">GSBRNA2T00040311001</name>
</gene>
<evidence type="ECO:0000313" key="2">
    <source>
        <dbReference type="Proteomes" id="UP000028999"/>
    </source>
</evidence>
<dbReference type="Gramene" id="CDY28435">
    <property type="protein sequence ID" value="CDY28435"/>
    <property type="gene ID" value="GSBRNA2T00040311001"/>
</dbReference>
<dbReference type="AlphaFoldDB" id="A0A078GPD8"/>
<organism evidence="1 2">
    <name type="scientific">Brassica napus</name>
    <name type="common">Rape</name>
    <dbReference type="NCBI Taxonomy" id="3708"/>
    <lineage>
        <taxon>Eukaryota</taxon>
        <taxon>Viridiplantae</taxon>
        <taxon>Streptophyta</taxon>
        <taxon>Embryophyta</taxon>
        <taxon>Tracheophyta</taxon>
        <taxon>Spermatophyta</taxon>
        <taxon>Magnoliopsida</taxon>
        <taxon>eudicotyledons</taxon>
        <taxon>Gunneridae</taxon>
        <taxon>Pentapetalae</taxon>
        <taxon>rosids</taxon>
        <taxon>malvids</taxon>
        <taxon>Brassicales</taxon>
        <taxon>Brassicaceae</taxon>
        <taxon>Brassiceae</taxon>
        <taxon>Brassica</taxon>
    </lineage>
</organism>
<dbReference type="PaxDb" id="3708-A0A078GPD8"/>